<proteinExistence type="predicted"/>
<feature type="coiled-coil region" evidence="1">
    <location>
        <begin position="519"/>
        <end position="715"/>
    </location>
</feature>
<dbReference type="InterPro" id="IPR038729">
    <property type="entry name" value="Rad50/SbcC_AAA"/>
</dbReference>
<organism evidence="4">
    <name type="scientific">Thermosulfurimonas dismutans</name>
    <dbReference type="NCBI Taxonomy" id="999894"/>
    <lineage>
        <taxon>Bacteria</taxon>
        <taxon>Pseudomonadati</taxon>
        <taxon>Thermodesulfobacteriota</taxon>
        <taxon>Thermodesulfobacteria</taxon>
        <taxon>Thermodesulfobacteriales</taxon>
        <taxon>Thermodesulfobacteriaceae</taxon>
        <taxon>Thermosulfurimonas</taxon>
    </lineage>
</organism>
<dbReference type="EMBL" id="DRMH01000113">
    <property type="protein sequence ID" value="HFC98455.1"/>
    <property type="molecule type" value="Genomic_DNA"/>
</dbReference>
<gene>
    <name evidence="4" type="ORF">ENJ40_08385</name>
</gene>
<keyword evidence="1" id="KW-0175">Coiled coil</keyword>
<dbReference type="Gene3D" id="3.40.50.300">
    <property type="entry name" value="P-loop containing nucleotide triphosphate hydrolases"/>
    <property type="match status" value="2"/>
</dbReference>
<feature type="coiled-coil region" evidence="1">
    <location>
        <begin position="210"/>
        <end position="411"/>
    </location>
</feature>
<evidence type="ECO:0000256" key="1">
    <source>
        <dbReference type="SAM" id="Coils"/>
    </source>
</evidence>
<dbReference type="Pfam" id="PF13558">
    <property type="entry name" value="SbcC_Walker_B"/>
    <property type="match status" value="1"/>
</dbReference>
<reference evidence="4" key="1">
    <citation type="journal article" date="2020" name="mSystems">
        <title>Genome- and Community-Level Interaction Insights into Carbon Utilization and Element Cycling Functions of Hydrothermarchaeota in Hydrothermal Sediment.</title>
        <authorList>
            <person name="Zhou Z."/>
            <person name="Liu Y."/>
            <person name="Xu W."/>
            <person name="Pan J."/>
            <person name="Luo Z.H."/>
            <person name="Li M."/>
        </authorList>
    </citation>
    <scope>NUCLEOTIDE SEQUENCE [LARGE SCALE GENOMIC DNA]</scope>
    <source>
        <strain evidence="4">HyVt-483</strain>
    </source>
</reference>
<sequence length="1000" mass="118107">MRPLRLRLQAFGPYLRTVEVDFRVFEGFGLFLIAGPTGAGKTTLFDALTFALYGEASLEEKKDRDLRNLQAPRTVPTLVEYEFSLRGRRFRVVRSLRWSGKNVHKEAALWAEGRLLTQKLSEVTSKVRDLLGFSAREFRRVLLIPQGRFRDLLLARSEEREQLLRTVFQTESLSRLEEVFKEMETEARDTWQSLYQRREALLRSSGFEEESSLEEHLRSLREKKNTLEERVSQLLTMHRRWLRELEEARDLAAKFAEKQRVEDRLRELAARRPEMEKRREELALLDRVREFLPLYQGLRDLEEEVSRETRRLHGVEAELKELEKTSRKTAERLRALRSQAREMEELREKLRELRETLARLEEWRDLARKRDELRRSLAGYERKMEETRSALRQKEQELTELEAEEARKMSLVTDLLGRAERRHQIREWLEKANRRESLLREKEALSRRRAGLRRDLEETEKRLAELESREAVLRDLLSRHRAWEMARTLSPGKPCPVCGSREHPSPASPPEKLPSEDRCRELEEEIRKVRETLENLRRQEALLAGEEERLKREILSLEEEIPARFSPEEARSELARIEADLARGEKTRKELARLRERRETLREEIARLQRVRETLEAEYQQIRLEEGRLSTRMETLVARLGEKPREESLRRTLREGEERYRRWEEELQALERTLTDLEARRSARQALGQELRKRLERLNRRKTEASERFLQVLRELSLPDRSRFEALIPALEKREELEREVQGFFREEETLLLRRRELEEYLSGKTPPDVEGLRAREEEMRRELDRRHRELGELSGRIQTLDRLLGEIRELRSRLEEIEKRYRTVKGLADRIAGLNEKRLSFHRFVLTAFFEEILLRASRKLHALTGGRFRLLRQTEIRDRRRAAGLEILILDSWSGGVRPAATLSGGESFLAALSLALSLSEVVQELSGGRPLECLFIDEGFGNLDPDSLDQALSLLAELRAGGRLIGVISHVRELRERIPAVLEVIPRREGSLLRTRI</sequence>
<dbReference type="Proteomes" id="UP000886043">
    <property type="component" value="Unassembled WGS sequence"/>
</dbReference>
<dbReference type="Pfam" id="PF13476">
    <property type="entry name" value="AAA_23"/>
    <property type="match status" value="1"/>
</dbReference>
<evidence type="ECO:0000259" key="3">
    <source>
        <dbReference type="Pfam" id="PF13476"/>
    </source>
</evidence>
<name>A0A7C3CP55_9BACT</name>
<protein>
    <recommendedName>
        <fullName evidence="3">Rad50/SbcC-type AAA domain-containing protein</fullName>
    </recommendedName>
</protein>
<feature type="coiled-coil region" evidence="1">
    <location>
        <begin position="435"/>
        <end position="476"/>
    </location>
</feature>
<accession>A0A7C3CP55</accession>
<feature type="coiled-coil region" evidence="1">
    <location>
        <begin position="770"/>
        <end position="828"/>
    </location>
</feature>
<evidence type="ECO:0000256" key="2">
    <source>
        <dbReference type="SAM" id="MobiDB-lite"/>
    </source>
</evidence>
<feature type="region of interest" description="Disordered" evidence="2">
    <location>
        <begin position="497"/>
        <end position="517"/>
    </location>
</feature>
<comment type="caution">
    <text evidence="4">The sequence shown here is derived from an EMBL/GenBank/DDBJ whole genome shotgun (WGS) entry which is preliminary data.</text>
</comment>
<dbReference type="PANTHER" id="PTHR32114:SF2">
    <property type="entry name" value="ABC TRANSPORTER ABCH.3"/>
    <property type="match status" value="1"/>
</dbReference>
<evidence type="ECO:0000313" key="4">
    <source>
        <dbReference type="EMBL" id="HFC98455.1"/>
    </source>
</evidence>
<dbReference type="AlphaFoldDB" id="A0A7C3CP55"/>
<dbReference type="PANTHER" id="PTHR32114">
    <property type="entry name" value="ABC TRANSPORTER ABCH.3"/>
    <property type="match status" value="1"/>
</dbReference>
<feature type="domain" description="Rad50/SbcC-type AAA" evidence="3">
    <location>
        <begin position="5"/>
        <end position="230"/>
    </location>
</feature>
<dbReference type="SUPFAM" id="SSF52540">
    <property type="entry name" value="P-loop containing nucleoside triphosphate hydrolases"/>
    <property type="match status" value="2"/>
</dbReference>
<dbReference type="InterPro" id="IPR027417">
    <property type="entry name" value="P-loop_NTPase"/>
</dbReference>